<dbReference type="InterPro" id="IPR036388">
    <property type="entry name" value="WH-like_DNA-bd_sf"/>
</dbReference>
<evidence type="ECO:0000313" key="10">
    <source>
        <dbReference type="EMBL" id="MBN2964903.1"/>
    </source>
</evidence>
<protein>
    <submittedName>
        <fullName evidence="10">Response regulator transcription factor</fullName>
    </submittedName>
</protein>
<evidence type="ECO:0000256" key="6">
    <source>
        <dbReference type="PROSITE-ProRule" id="PRU00169"/>
    </source>
</evidence>
<dbReference type="InterPro" id="IPR016032">
    <property type="entry name" value="Sig_transdc_resp-reg_C-effctor"/>
</dbReference>
<dbReference type="Gene3D" id="6.10.250.690">
    <property type="match status" value="1"/>
</dbReference>
<evidence type="ECO:0000313" key="11">
    <source>
        <dbReference type="Proteomes" id="UP000703590"/>
    </source>
</evidence>
<dbReference type="SMART" id="SM00862">
    <property type="entry name" value="Trans_reg_C"/>
    <property type="match status" value="1"/>
</dbReference>
<evidence type="ECO:0000256" key="7">
    <source>
        <dbReference type="PROSITE-ProRule" id="PRU01091"/>
    </source>
</evidence>
<proteinExistence type="predicted"/>
<accession>A0ABS2WTJ0</accession>
<dbReference type="SUPFAM" id="SSF46894">
    <property type="entry name" value="C-terminal effector domain of the bipartite response regulators"/>
    <property type="match status" value="1"/>
</dbReference>
<dbReference type="Gene3D" id="1.10.10.10">
    <property type="entry name" value="Winged helix-like DNA-binding domain superfamily/Winged helix DNA-binding domain"/>
    <property type="match status" value="1"/>
</dbReference>
<dbReference type="Pfam" id="PF00486">
    <property type="entry name" value="Trans_reg_C"/>
    <property type="match status" value="1"/>
</dbReference>
<feature type="modified residue" description="4-aspartylphosphate" evidence="6">
    <location>
        <position position="42"/>
    </location>
</feature>
<dbReference type="SMART" id="SM00448">
    <property type="entry name" value="REC"/>
    <property type="match status" value="1"/>
</dbReference>
<dbReference type="SUPFAM" id="SSF52172">
    <property type="entry name" value="CheY-like"/>
    <property type="match status" value="1"/>
</dbReference>
<feature type="DNA-binding region" description="OmpR/PhoB-type" evidence="7">
    <location>
        <begin position="116"/>
        <end position="211"/>
    </location>
</feature>
<reference evidence="10 11" key="3">
    <citation type="submission" date="2021-02" db="EMBL/GenBank/DDBJ databases">
        <authorList>
            <person name="Merkel A.Y."/>
        </authorList>
    </citation>
    <scope>NUCLEOTIDE SEQUENCE [LARGE SCALE GENOMIC DNA]</scope>
    <source>
        <strain evidence="10 11">T05b</strain>
    </source>
</reference>
<evidence type="ECO:0000256" key="4">
    <source>
        <dbReference type="ARBA" id="ARBA00023125"/>
    </source>
</evidence>
<feature type="domain" description="Response regulatory" evidence="8">
    <location>
        <begin position="1"/>
        <end position="107"/>
    </location>
</feature>
<evidence type="ECO:0000256" key="2">
    <source>
        <dbReference type="ARBA" id="ARBA00023012"/>
    </source>
</evidence>
<feature type="domain" description="OmpR/PhoB-type" evidence="9">
    <location>
        <begin position="116"/>
        <end position="211"/>
    </location>
</feature>
<dbReference type="InterPro" id="IPR039420">
    <property type="entry name" value="WalR-like"/>
</dbReference>
<dbReference type="PROSITE" id="PS51755">
    <property type="entry name" value="OMPR_PHOB"/>
    <property type="match status" value="1"/>
</dbReference>
<comment type="caution">
    <text evidence="10">The sequence shown here is derived from an EMBL/GenBank/DDBJ whole genome shotgun (WGS) entry which is preliminary data.</text>
</comment>
<keyword evidence="4 7" id="KW-0238">DNA-binding</keyword>
<keyword evidence="1 6" id="KW-0597">Phosphoprotein</keyword>
<dbReference type="CDD" id="cd17574">
    <property type="entry name" value="REC_OmpR"/>
    <property type="match status" value="1"/>
</dbReference>
<sequence length="212" mass="23639">MNLSQTLCEFLEDEGFEVVCVYEGEAAQEALYEKQFDLLLLDVNVPNINGFALLKEARKAAVATPAIFITSRDGLADVESGFASGCDDYIRKPFALKELLLRVRSLLRREFGHVGSAVVALGEEVAFDTVGNALHVKGQTHPLGRKEAQLLAYFLKRRGEVLSHEALQEALWSYEETPSETALRTYIKNLRKLIGKEKIVSFKKLGYKLTTA</sequence>
<keyword evidence="11" id="KW-1185">Reference proteome</keyword>
<dbReference type="PROSITE" id="PS50110">
    <property type="entry name" value="RESPONSE_REGULATORY"/>
    <property type="match status" value="1"/>
</dbReference>
<evidence type="ECO:0000256" key="5">
    <source>
        <dbReference type="ARBA" id="ARBA00023163"/>
    </source>
</evidence>
<keyword evidence="5" id="KW-0804">Transcription</keyword>
<keyword evidence="3" id="KW-0805">Transcription regulation</keyword>
<evidence type="ECO:0000256" key="3">
    <source>
        <dbReference type="ARBA" id="ARBA00023015"/>
    </source>
</evidence>
<dbReference type="CDD" id="cd00383">
    <property type="entry name" value="trans_reg_C"/>
    <property type="match status" value="1"/>
</dbReference>
<dbReference type="Proteomes" id="UP000703590">
    <property type="component" value="Unassembled WGS sequence"/>
</dbReference>
<reference evidence="11" key="1">
    <citation type="submission" date="2021-02" db="EMBL/GenBank/DDBJ databases">
        <title>Sulfurospirillum tamanensis sp. nov.</title>
        <authorList>
            <person name="Merkel A.Y."/>
        </authorList>
    </citation>
    <scope>NUCLEOTIDE SEQUENCE [LARGE SCALE GENOMIC DNA]</scope>
    <source>
        <strain evidence="11">T05b</strain>
    </source>
</reference>
<dbReference type="PANTHER" id="PTHR48111:SF21">
    <property type="entry name" value="DNA-BINDING DUAL MASTER TRANSCRIPTIONAL REGULATOR RPAA"/>
    <property type="match status" value="1"/>
</dbReference>
<evidence type="ECO:0000256" key="1">
    <source>
        <dbReference type="ARBA" id="ARBA00022553"/>
    </source>
</evidence>
<dbReference type="InterPro" id="IPR001867">
    <property type="entry name" value="OmpR/PhoB-type_DNA-bd"/>
</dbReference>
<organism evidence="10 11">
    <name type="scientific">Sulfurospirillum tamanense</name>
    <dbReference type="NCBI Taxonomy" id="2813362"/>
    <lineage>
        <taxon>Bacteria</taxon>
        <taxon>Pseudomonadati</taxon>
        <taxon>Campylobacterota</taxon>
        <taxon>Epsilonproteobacteria</taxon>
        <taxon>Campylobacterales</taxon>
        <taxon>Sulfurospirillaceae</taxon>
        <taxon>Sulfurospirillum</taxon>
    </lineage>
</organism>
<dbReference type="InterPro" id="IPR011006">
    <property type="entry name" value="CheY-like_superfamily"/>
</dbReference>
<gene>
    <name evidence="10" type="ORF">JWV37_08920</name>
</gene>
<evidence type="ECO:0000259" key="8">
    <source>
        <dbReference type="PROSITE" id="PS50110"/>
    </source>
</evidence>
<name>A0ABS2WTJ0_9BACT</name>
<keyword evidence="2" id="KW-0902">Two-component regulatory system</keyword>
<evidence type="ECO:0000259" key="9">
    <source>
        <dbReference type="PROSITE" id="PS51755"/>
    </source>
</evidence>
<dbReference type="Gene3D" id="3.40.50.2300">
    <property type="match status" value="1"/>
</dbReference>
<dbReference type="EMBL" id="JAFHKK010000019">
    <property type="protein sequence ID" value="MBN2964903.1"/>
    <property type="molecule type" value="Genomic_DNA"/>
</dbReference>
<dbReference type="InterPro" id="IPR001789">
    <property type="entry name" value="Sig_transdc_resp-reg_receiver"/>
</dbReference>
<reference evidence="10 11" key="2">
    <citation type="submission" date="2021-02" db="EMBL/GenBank/DDBJ databases">
        <title>Sulfurospirillum tamanensis sp. nov.</title>
        <authorList>
            <person name="Frolova A."/>
            <person name="Merkel A."/>
            <person name="Slobodkin A."/>
        </authorList>
    </citation>
    <scope>NUCLEOTIDE SEQUENCE [LARGE SCALE GENOMIC DNA]</scope>
    <source>
        <strain evidence="10 11">T05b</strain>
    </source>
</reference>
<dbReference type="PANTHER" id="PTHR48111">
    <property type="entry name" value="REGULATOR OF RPOS"/>
    <property type="match status" value="1"/>
</dbReference>
<dbReference type="Pfam" id="PF00072">
    <property type="entry name" value="Response_reg"/>
    <property type="match status" value="1"/>
</dbReference>